<dbReference type="InterPro" id="IPR026015">
    <property type="entry name" value="ATP_synth_OSCP/delta_N_sf"/>
</dbReference>
<protein>
    <recommendedName>
        <fullName evidence="3">ATP synthase subunit 5, mitochondrial</fullName>
    </recommendedName>
</protein>
<dbReference type="Proteomes" id="UP000663131">
    <property type="component" value="Chromosome 4"/>
</dbReference>
<dbReference type="SUPFAM" id="SSF47928">
    <property type="entry name" value="N-terminal domain of the delta subunit of the F1F0-ATP synthase"/>
    <property type="match status" value="1"/>
</dbReference>
<reference evidence="9" key="1">
    <citation type="submission" date="2020-10" db="EMBL/GenBank/DDBJ databases">
        <authorList>
            <person name="Palmer J.M."/>
        </authorList>
    </citation>
    <scope>NUCLEOTIDE SEQUENCE</scope>
    <source>
        <strain evidence="9">UCD 2041</strain>
    </source>
</reference>
<reference evidence="9" key="2">
    <citation type="journal article" name="BMC Genomics">
        <title>New genome assemblies reveal patterns of domestication and adaptation across Brettanomyces (Dekkera) species.</title>
        <authorList>
            <person name="Roach M.J."/>
            <person name="Borneman A.R."/>
        </authorList>
    </citation>
    <scope>NUCLEOTIDE SEQUENCE</scope>
    <source>
        <strain evidence="9">UCD 2041</strain>
    </source>
</reference>
<keyword evidence="4" id="KW-0813">Transport</keyword>
<dbReference type="AlphaFoldDB" id="A0A8H6EXW6"/>
<evidence type="ECO:0000256" key="1">
    <source>
        <dbReference type="ARBA" id="ARBA00004370"/>
    </source>
</evidence>
<proteinExistence type="inferred from homology"/>
<dbReference type="GO" id="GO:0046933">
    <property type="term" value="F:proton-transporting ATP synthase activity, rotational mechanism"/>
    <property type="evidence" value="ECO:0007669"/>
    <property type="project" value="InterPro"/>
</dbReference>
<accession>A0A8H6EXW6</accession>
<dbReference type="GeneID" id="64573494"/>
<dbReference type="OrthoDB" id="1262810at2759"/>
<evidence type="ECO:0000313" key="10">
    <source>
        <dbReference type="Proteomes" id="UP000663131"/>
    </source>
</evidence>
<evidence type="ECO:0000256" key="6">
    <source>
        <dbReference type="ARBA" id="ARBA00023065"/>
    </source>
</evidence>
<keyword evidence="8" id="KW-0066">ATP synthesis</keyword>
<evidence type="ECO:0000256" key="5">
    <source>
        <dbReference type="ARBA" id="ARBA00022781"/>
    </source>
</evidence>
<dbReference type="EMBL" id="CP063132">
    <property type="protein sequence ID" value="QOU18507.1"/>
    <property type="molecule type" value="Genomic_DNA"/>
</dbReference>
<comment type="subcellular location">
    <subcellularLocation>
        <location evidence="1">Membrane</location>
    </subcellularLocation>
</comment>
<keyword evidence="7" id="KW-0472">Membrane</keyword>
<dbReference type="Gene3D" id="1.10.520.20">
    <property type="entry name" value="N-terminal domain of the delta subunit of the F1F0-ATP synthase"/>
    <property type="match status" value="1"/>
</dbReference>
<dbReference type="Pfam" id="PF00213">
    <property type="entry name" value="OSCP"/>
    <property type="match status" value="1"/>
</dbReference>
<keyword evidence="5" id="KW-0375">Hydrogen ion transport</keyword>
<evidence type="ECO:0000256" key="4">
    <source>
        <dbReference type="ARBA" id="ARBA00022448"/>
    </source>
</evidence>
<organism evidence="9 10">
    <name type="scientific">Dekkera bruxellensis</name>
    <name type="common">Brettanomyces custersii</name>
    <dbReference type="NCBI Taxonomy" id="5007"/>
    <lineage>
        <taxon>Eukaryota</taxon>
        <taxon>Fungi</taxon>
        <taxon>Dikarya</taxon>
        <taxon>Ascomycota</taxon>
        <taxon>Saccharomycotina</taxon>
        <taxon>Pichiomycetes</taxon>
        <taxon>Pichiales</taxon>
        <taxon>Pichiaceae</taxon>
        <taxon>Brettanomyces</taxon>
    </lineage>
</organism>
<evidence type="ECO:0000256" key="2">
    <source>
        <dbReference type="ARBA" id="ARBA00007046"/>
    </source>
</evidence>
<dbReference type="GO" id="GO:0016020">
    <property type="term" value="C:membrane"/>
    <property type="evidence" value="ECO:0007669"/>
    <property type="project" value="UniProtKB-SubCell"/>
</dbReference>
<gene>
    <name evidence="9" type="primary">ATP5</name>
    <name evidence="9" type="ORF">BRETT_001570</name>
</gene>
<dbReference type="PANTHER" id="PTHR11910">
    <property type="entry name" value="ATP SYNTHASE DELTA CHAIN"/>
    <property type="match status" value="1"/>
</dbReference>
<dbReference type="PRINTS" id="PR00125">
    <property type="entry name" value="ATPASEDELTA"/>
</dbReference>
<dbReference type="HAMAP" id="MF_01416">
    <property type="entry name" value="ATP_synth_delta_bact"/>
    <property type="match status" value="1"/>
</dbReference>
<evidence type="ECO:0000256" key="7">
    <source>
        <dbReference type="ARBA" id="ARBA00023136"/>
    </source>
</evidence>
<comment type="similarity">
    <text evidence="2">Belongs to the ATPase delta chain family.</text>
</comment>
<dbReference type="InterPro" id="IPR020781">
    <property type="entry name" value="ATPase_OSCP/d_CS"/>
</dbReference>
<dbReference type="KEGG" id="bbrx:BRETT_001570"/>
<dbReference type="NCBIfam" id="TIGR01145">
    <property type="entry name" value="ATP_synt_delta"/>
    <property type="match status" value="1"/>
</dbReference>
<sequence>MVARQFVRCLATAVKSVKPPVELFGLDGTYASALYTAAAKNNSLDKSFASMSKLSETINKDPKVMRILSNPSLSAGSRKEVVSVLSQQLSLDPMVSNLLTVLAENNRLEIFKEVSKKFALLNDAHNGVVEARIVSAKALDERVLAKLDRAISHSKFVQNGQHLKIKNEVDPSILGGLIVEVGDRSVDLSVQTKVIKLNRAISENI</sequence>
<dbReference type="InterPro" id="IPR000711">
    <property type="entry name" value="ATPase_OSCP/dsu"/>
</dbReference>
<keyword evidence="6" id="KW-0406">Ion transport</keyword>
<evidence type="ECO:0000256" key="3">
    <source>
        <dbReference type="ARBA" id="ARBA00014723"/>
    </source>
</evidence>
<evidence type="ECO:0000256" key="8">
    <source>
        <dbReference type="ARBA" id="ARBA00023310"/>
    </source>
</evidence>
<dbReference type="PROSITE" id="PS00389">
    <property type="entry name" value="ATPASE_DELTA"/>
    <property type="match status" value="1"/>
</dbReference>
<name>A0A8H6EXW6_DEKBR</name>
<evidence type="ECO:0000313" key="9">
    <source>
        <dbReference type="EMBL" id="QOU18507.1"/>
    </source>
</evidence>
<dbReference type="RefSeq" id="XP_041135000.1">
    <property type="nucleotide sequence ID" value="XM_041280117.1"/>
</dbReference>